<dbReference type="PROSITE" id="PS51007">
    <property type="entry name" value="CYTC"/>
    <property type="match status" value="1"/>
</dbReference>
<evidence type="ECO:0000256" key="4">
    <source>
        <dbReference type="ARBA" id="ARBA00022982"/>
    </source>
</evidence>
<keyword evidence="11" id="KW-1185">Reference proteome</keyword>
<dbReference type="OrthoDB" id="9814708at2"/>
<dbReference type="PRINTS" id="PR00607">
    <property type="entry name" value="CYTCHROMECIE"/>
</dbReference>
<dbReference type="GO" id="GO:0020037">
    <property type="term" value="F:heme binding"/>
    <property type="evidence" value="ECO:0007669"/>
    <property type="project" value="InterPro"/>
</dbReference>
<dbReference type="Pfam" id="PF13442">
    <property type="entry name" value="Cytochrome_CBB3"/>
    <property type="match status" value="1"/>
</dbReference>
<dbReference type="InterPro" id="IPR036909">
    <property type="entry name" value="Cyt_c-like_dom_sf"/>
</dbReference>
<evidence type="ECO:0000256" key="8">
    <source>
        <dbReference type="SAM" id="SignalP"/>
    </source>
</evidence>
<dbReference type="GO" id="GO:0009055">
    <property type="term" value="F:electron transfer activity"/>
    <property type="evidence" value="ECO:0007669"/>
    <property type="project" value="InterPro"/>
</dbReference>
<reference evidence="10 11" key="1">
    <citation type="submission" date="2015-11" db="EMBL/GenBank/DDBJ databases">
        <title>Genomic analysis of 38 Legionella species identifies large and diverse effector repertoires.</title>
        <authorList>
            <person name="Burstein D."/>
            <person name="Amaro F."/>
            <person name="Zusman T."/>
            <person name="Lifshitz Z."/>
            <person name="Cohen O."/>
            <person name="Gilbert J.A."/>
            <person name="Pupko T."/>
            <person name="Shuman H.A."/>
            <person name="Segal G."/>
        </authorList>
    </citation>
    <scope>NUCLEOTIDE SEQUENCE [LARGE SCALE GENOMIC DNA]</scope>
    <source>
        <strain evidence="10 11">ATCC 49508</strain>
    </source>
</reference>
<keyword evidence="2 6" id="KW-0349">Heme</keyword>
<feature type="domain" description="Cytochrome c" evidence="9">
    <location>
        <begin position="60"/>
        <end position="141"/>
    </location>
</feature>
<dbReference type="AlphaFoldDB" id="A0A0W1AK62"/>
<feature type="chain" id="PRO_5006919854" evidence="8">
    <location>
        <begin position="19"/>
        <end position="141"/>
    </location>
</feature>
<dbReference type="RefSeq" id="WP_058492245.1">
    <property type="nucleotide sequence ID" value="NZ_CBCRUR010000005.1"/>
</dbReference>
<evidence type="ECO:0000256" key="3">
    <source>
        <dbReference type="ARBA" id="ARBA00022723"/>
    </source>
</evidence>
<dbReference type="EMBL" id="LNZC01000003">
    <property type="protein sequence ID" value="KTD81632.1"/>
    <property type="molecule type" value="Genomic_DNA"/>
</dbReference>
<protein>
    <submittedName>
        <fullName evidence="10">Cytochrome c5</fullName>
    </submittedName>
</protein>
<accession>A0A0W1AK62</accession>
<dbReference type="InterPro" id="IPR002323">
    <property type="entry name" value="Cyt_CIE"/>
</dbReference>
<sequence length="141" mass="15255">MRLVSVALLAVCSFSVCALDDVDRQQIQQRIQPVGKVRVEDEGNNPSETATQNKPTTAVAAKEPGQATYEQYCIVCHRDGLAGAPKFGNDSDWKPRLSGRTIDELLASSIKGLNAMPAKGTCVECSDEELKAAIQYMLPKS</sequence>
<feature type="signal peptide" evidence="8">
    <location>
        <begin position="1"/>
        <end position="18"/>
    </location>
</feature>
<dbReference type="PANTHER" id="PTHR40942">
    <property type="match status" value="1"/>
</dbReference>
<keyword evidence="4" id="KW-0249">Electron transport</keyword>
<proteinExistence type="predicted"/>
<evidence type="ECO:0000256" key="6">
    <source>
        <dbReference type="PROSITE-ProRule" id="PRU00433"/>
    </source>
</evidence>
<keyword evidence="3 6" id="KW-0479">Metal-binding</keyword>
<evidence type="ECO:0000256" key="5">
    <source>
        <dbReference type="ARBA" id="ARBA00023004"/>
    </source>
</evidence>
<evidence type="ECO:0000313" key="10">
    <source>
        <dbReference type="EMBL" id="KTD81632.1"/>
    </source>
</evidence>
<evidence type="ECO:0000256" key="2">
    <source>
        <dbReference type="ARBA" id="ARBA00022617"/>
    </source>
</evidence>
<organism evidence="10 11">
    <name type="scientific">Legionella worsleiensis</name>
    <dbReference type="NCBI Taxonomy" id="45076"/>
    <lineage>
        <taxon>Bacteria</taxon>
        <taxon>Pseudomonadati</taxon>
        <taxon>Pseudomonadota</taxon>
        <taxon>Gammaproteobacteria</taxon>
        <taxon>Legionellales</taxon>
        <taxon>Legionellaceae</taxon>
        <taxon>Legionella</taxon>
    </lineage>
</organism>
<dbReference type="PANTHER" id="PTHR40942:SF4">
    <property type="entry name" value="CYTOCHROME C5"/>
    <property type="match status" value="1"/>
</dbReference>
<evidence type="ECO:0000256" key="1">
    <source>
        <dbReference type="ARBA" id="ARBA00022448"/>
    </source>
</evidence>
<name>A0A0W1AK62_9GAMM</name>
<keyword evidence="1" id="KW-0813">Transport</keyword>
<gene>
    <name evidence="10" type="ORF">Lwor_0414</name>
</gene>
<keyword evidence="5 6" id="KW-0408">Iron</keyword>
<comment type="caution">
    <text evidence="10">The sequence shown here is derived from an EMBL/GenBank/DDBJ whole genome shotgun (WGS) entry which is preliminary data.</text>
</comment>
<dbReference type="InterPro" id="IPR009056">
    <property type="entry name" value="Cyt_c-like_dom"/>
</dbReference>
<dbReference type="STRING" id="45076.Lwor_0414"/>
<feature type="compositionally biased region" description="Polar residues" evidence="7">
    <location>
        <begin position="44"/>
        <end position="56"/>
    </location>
</feature>
<dbReference type="PATRIC" id="fig|45076.6.peg.456"/>
<keyword evidence="8" id="KW-0732">Signal</keyword>
<feature type="region of interest" description="Disordered" evidence="7">
    <location>
        <begin position="39"/>
        <end position="61"/>
    </location>
</feature>
<evidence type="ECO:0000259" key="9">
    <source>
        <dbReference type="PROSITE" id="PS51007"/>
    </source>
</evidence>
<evidence type="ECO:0000313" key="11">
    <source>
        <dbReference type="Proteomes" id="UP000054662"/>
    </source>
</evidence>
<dbReference type="Gene3D" id="1.10.760.10">
    <property type="entry name" value="Cytochrome c-like domain"/>
    <property type="match status" value="1"/>
</dbReference>
<dbReference type="SUPFAM" id="SSF46626">
    <property type="entry name" value="Cytochrome c"/>
    <property type="match status" value="1"/>
</dbReference>
<dbReference type="GO" id="GO:0005506">
    <property type="term" value="F:iron ion binding"/>
    <property type="evidence" value="ECO:0007669"/>
    <property type="project" value="InterPro"/>
</dbReference>
<evidence type="ECO:0000256" key="7">
    <source>
        <dbReference type="SAM" id="MobiDB-lite"/>
    </source>
</evidence>
<dbReference type="Proteomes" id="UP000054662">
    <property type="component" value="Unassembled WGS sequence"/>
</dbReference>